<keyword evidence="3" id="KW-0472">Membrane</keyword>
<dbReference type="NCBIfam" id="TIGR00350">
    <property type="entry name" value="lytR_cpsA_psr"/>
    <property type="match status" value="1"/>
</dbReference>
<feature type="domain" description="Cell envelope-related transcriptional attenuator" evidence="4">
    <location>
        <begin position="174"/>
        <end position="355"/>
    </location>
</feature>
<sequence>MAAWTVGTTVLPGLGLVTTRMRKLGWVLIGLLAAVVLGVAAFLLLGDPLRTGVKLVTHRGVLIALLVAAAVAMVVWMVQIVLAALAHSTAQRLERRRRFVALGLAAVMVIAVGLPFGRGVQSLWVTQGLLGSDSVFSRSGSSTLADGEDPWAGVGRINILMLGQDAGQDRTGTRPDTIMVASVDTATGKTALFSIPRNLEKVRFPEGTVAAEKFPDGFDYYGKNQNLINAVWAWAEENKDLFPGDDSPGLTATTWAVEETLGLKTDYYAQVNLQGFEDMVNAIGGVDMVVERRIPIGGGTNQATGGKYPITGYIEPGQQHLDGYHALWYARSREGSDDFNRMCRQQRMVRVVTEESNPATLAMSIPGLVTATENNIVTDIPTSDIDAFAELALRIKDSGFKSYPITQDVTPSYDADWDYLKKWTQASIEDSMQSTGAQSVTGETKAGSTEPAETGAAPDQESSSSAEEETTTEEATPTEEESSSTGDETSSESSAPVIEQDPLKSCLPGAEEGN</sequence>
<proteinExistence type="inferred from homology"/>
<keyword evidence="3" id="KW-1133">Transmembrane helix</keyword>
<reference evidence="6" key="1">
    <citation type="journal article" date="2019" name="Int. J. Syst. Evol. Microbiol.">
        <title>The Global Catalogue of Microorganisms (GCM) 10K type strain sequencing project: providing services to taxonomists for standard genome sequencing and annotation.</title>
        <authorList>
            <consortium name="The Broad Institute Genomics Platform"/>
            <consortium name="The Broad Institute Genome Sequencing Center for Infectious Disease"/>
            <person name="Wu L."/>
            <person name="Ma J."/>
        </authorList>
    </citation>
    <scope>NUCLEOTIDE SEQUENCE [LARGE SCALE GENOMIC DNA]</scope>
    <source>
        <strain evidence="6">JCM 11650</strain>
    </source>
</reference>
<dbReference type="InterPro" id="IPR050922">
    <property type="entry name" value="LytR/CpsA/Psr_CW_biosynth"/>
</dbReference>
<gene>
    <name evidence="5" type="ORF">ACFSDA_02215</name>
</gene>
<name>A0ABW4PT11_9MICO</name>
<dbReference type="PANTHER" id="PTHR33392:SF6">
    <property type="entry name" value="POLYISOPRENYL-TEICHOIC ACID--PEPTIDOGLYCAN TEICHOIC ACID TRANSFERASE TAGU"/>
    <property type="match status" value="1"/>
</dbReference>
<protein>
    <submittedName>
        <fullName evidence="5">LCP family protein</fullName>
    </submittedName>
</protein>
<dbReference type="Proteomes" id="UP001597280">
    <property type="component" value="Unassembled WGS sequence"/>
</dbReference>
<organism evidence="5 6">
    <name type="scientific">Brachybacterium rhamnosum</name>
    <dbReference type="NCBI Taxonomy" id="173361"/>
    <lineage>
        <taxon>Bacteria</taxon>
        <taxon>Bacillati</taxon>
        <taxon>Actinomycetota</taxon>
        <taxon>Actinomycetes</taxon>
        <taxon>Micrococcales</taxon>
        <taxon>Dermabacteraceae</taxon>
        <taxon>Brachybacterium</taxon>
    </lineage>
</organism>
<feature type="compositionally biased region" description="Acidic residues" evidence="2">
    <location>
        <begin position="466"/>
        <end position="482"/>
    </location>
</feature>
<dbReference type="PANTHER" id="PTHR33392">
    <property type="entry name" value="POLYISOPRENYL-TEICHOIC ACID--PEPTIDOGLYCAN TEICHOIC ACID TRANSFERASE TAGU"/>
    <property type="match status" value="1"/>
</dbReference>
<dbReference type="InterPro" id="IPR004474">
    <property type="entry name" value="LytR_CpsA_psr"/>
</dbReference>
<feature type="transmembrane region" description="Helical" evidence="3">
    <location>
        <begin position="24"/>
        <end position="46"/>
    </location>
</feature>
<evidence type="ECO:0000256" key="1">
    <source>
        <dbReference type="ARBA" id="ARBA00006068"/>
    </source>
</evidence>
<keyword evidence="6" id="KW-1185">Reference proteome</keyword>
<evidence type="ECO:0000313" key="5">
    <source>
        <dbReference type="EMBL" id="MFD1833878.1"/>
    </source>
</evidence>
<keyword evidence="3" id="KW-0812">Transmembrane</keyword>
<evidence type="ECO:0000256" key="3">
    <source>
        <dbReference type="SAM" id="Phobius"/>
    </source>
</evidence>
<dbReference type="RefSeq" id="WP_343906262.1">
    <property type="nucleotide sequence ID" value="NZ_BAAAIS010000005.1"/>
</dbReference>
<feature type="transmembrane region" description="Helical" evidence="3">
    <location>
        <begin position="61"/>
        <end position="87"/>
    </location>
</feature>
<feature type="compositionally biased region" description="Low complexity" evidence="2">
    <location>
        <begin position="483"/>
        <end position="495"/>
    </location>
</feature>
<comment type="caution">
    <text evidence="5">The sequence shown here is derived from an EMBL/GenBank/DDBJ whole genome shotgun (WGS) entry which is preliminary data.</text>
</comment>
<feature type="region of interest" description="Disordered" evidence="2">
    <location>
        <begin position="432"/>
        <end position="514"/>
    </location>
</feature>
<dbReference type="Gene3D" id="3.40.630.190">
    <property type="entry name" value="LCP protein"/>
    <property type="match status" value="1"/>
</dbReference>
<dbReference type="EMBL" id="JBHUFL010000001">
    <property type="protein sequence ID" value="MFD1833878.1"/>
    <property type="molecule type" value="Genomic_DNA"/>
</dbReference>
<comment type="similarity">
    <text evidence="1">Belongs to the LytR/CpsA/Psr (LCP) family.</text>
</comment>
<evidence type="ECO:0000313" key="6">
    <source>
        <dbReference type="Proteomes" id="UP001597280"/>
    </source>
</evidence>
<accession>A0ABW4PT11</accession>
<feature type="compositionally biased region" description="Polar residues" evidence="2">
    <location>
        <begin position="432"/>
        <end position="442"/>
    </location>
</feature>
<evidence type="ECO:0000256" key="2">
    <source>
        <dbReference type="SAM" id="MobiDB-lite"/>
    </source>
</evidence>
<evidence type="ECO:0000259" key="4">
    <source>
        <dbReference type="Pfam" id="PF03816"/>
    </source>
</evidence>
<dbReference type="Pfam" id="PF03816">
    <property type="entry name" value="LytR_cpsA_psr"/>
    <property type="match status" value="1"/>
</dbReference>
<feature type="transmembrane region" description="Helical" evidence="3">
    <location>
        <begin position="99"/>
        <end position="117"/>
    </location>
</feature>